<keyword evidence="3 4" id="KW-0949">S-adenosyl-L-methionine</keyword>
<dbReference type="GO" id="GO:0043770">
    <property type="term" value="F:demethylmenaquinone methyltransferase activity"/>
    <property type="evidence" value="ECO:0007669"/>
    <property type="project" value="UniProtKB-UniRule"/>
</dbReference>
<protein>
    <recommendedName>
        <fullName evidence="4">Demethylmenaquinone methyltransferase</fullName>
        <ecNumber evidence="4">2.1.1.163</ecNumber>
    </recommendedName>
</protein>
<dbReference type="UniPathway" id="UPA00079">
    <property type="reaction ID" value="UER00169"/>
</dbReference>
<dbReference type="AlphaFoldDB" id="A0A4R6S7Z0"/>
<comment type="function">
    <text evidence="4">Methyltransferase required for the conversion of demethylmenaquinol (DMKH2) to menaquinol (MKH2).</text>
</comment>
<feature type="compositionally biased region" description="Low complexity" evidence="5">
    <location>
        <begin position="276"/>
        <end position="328"/>
    </location>
</feature>
<evidence type="ECO:0000313" key="7">
    <source>
        <dbReference type="Proteomes" id="UP000295601"/>
    </source>
</evidence>
<evidence type="ECO:0000256" key="1">
    <source>
        <dbReference type="ARBA" id="ARBA00022603"/>
    </source>
</evidence>
<evidence type="ECO:0000313" key="6">
    <source>
        <dbReference type="EMBL" id="TDP95397.1"/>
    </source>
</evidence>
<name>A0A4R6S7Z0_9MICO</name>
<feature type="compositionally biased region" description="Low complexity" evidence="5">
    <location>
        <begin position="343"/>
        <end position="363"/>
    </location>
</feature>
<dbReference type="NCBIfam" id="TIGR01934">
    <property type="entry name" value="MenG_MenH_UbiE"/>
    <property type="match status" value="1"/>
</dbReference>
<comment type="similarity">
    <text evidence="4">Belongs to the class I-like SAM-binding methyltransferase superfamily. MenG/UbiE family.</text>
</comment>
<reference evidence="6 7" key="1">
    <citation type="submission" date="2019-03" db="EMBL/GenBank/DDBJ databases">
        <title>Genomic analyses of the natural microbiome of Caenorhabditis elegans.</title>
        <authorList>
            <person name="Samuel B."/>
        </authorList>
    </citation>
    <scope>NUCLEOTIDE SEQUENCE [LARGE SCALE GENOMIC DNA]</scope>
    <source>
        <strain evidence="6 7">JUb18</strain>
    </source>
</reference>
<sequence>MRTGETGYHRGVIRPDTATKHAADVSSMFDEVSPRYDLINDVLTVGNDRLWRIATTKAVAPRKGMRILDLAAGTGTSSAALAAHGANVVAADFSEGMLAEGRKRHADNELIEFVHADATALPFEDNSFDAATISYGLRNVSDPRAALAEMFRVVKPGGRIVIAEFSTPPSAVVRGPYAFYGRHVLPRVAAALNRDAADAYRYLNDSIEAWPNQDALAGWLRDAGFERVAYRNLTLGIVALHRGFVPREARPAAAVEQPATKMPAAKKTAAKKAAAKKPATAQSAAAESAPADESVTAKPAATPAKKPAAAAKKPAAPAKKPAASAKKPAAAEKKPAAAEKKPAAAQKSTAAKSAAARGTSAKPAAKKPAAKKPASAKPQTAATGTSDDTGGTE</sequence>
<keyword evidence="2 4" id="KW-0808">Transferase</keyword>
<feature type="binding site" evidence="4">
    <location>
        <begin position="117"/>
        <end position="118"/>
    </location>
    <ligand>
        <name>S-adenosyl-L-methionine</name>
        <dbReference type="ChEBI" id="CHEBI:59789"/>
    </ligand>
</feature>
<feature type="binding site" evidence="4">
    <location>
        <position position="92"/>
    </location>
    <ligand>
        <name>S-adenosyl-L-methionine</name>
        <dbReference type="ChEBI" id="CHEBI:59789"/>
    </ligand>
</feature>
<dbReference type="SUPFAM" id="SSF53335">
    <property type="entry name" value="S-adenosyl-L-methionine-dependent methyltransferases"/>
    <property type="match status" value="1"/>
</dbReference>
<dbReference type="PANTHER" id="PTHR43591">
    <property type="entry name" value="METHYLTRANSFERASE"/>
    <property type="match status" value="1"/>
</dbReference>
<gene>
    <name evidence="4" type="primary">menG</name>
    <name evidence="6" type="ORF">EDF62_0081</name>
</gene>
<dbReference type="HAMAP" id="MF_01813">
    <property type="entry name" value="MenG_UbiE_methyltr"/>
    <property type="match status" value="1"/>
</dbReference>
<dbReference type="CDD" id="cd02440">
    <property type="entry name" value="AdoMet_MTases"/>
    <property type="match status" value="1"/>
</dbReference>
<dbReference type="Proteomes" id="UP000295601">
    <property type="component" value="Unassembled WGS sequence"/>
</dbReference>
<evidence type="ECO:0000256" key="5">
    <source>
        <dbReference type="SAM" id="MobiDB-lite"/>
    </source>
</evidence>
<feature type="region of interest" description="Disordered" evidence="5">
    <location>
        <begin position="249"/>
        <end position="393"/>
    </location>
</feature>
<accession>A0A4R6S7Z0</accession>
<dbReference type="InterPro" id="IPR029063">
    <property type="entry name" value="SAM-dependent_MTases_sf"/>
</dbReference>
<feature type="compositionally biased region" description="Basic and acidic residues" evidence="5">
    <location>
        <begin position="329"/>
        <end position="342"/>
    </location>
</feature>
<evidence type="ECO:0000256" key="4">
    <source>
        <dbReference type="HAMAP-Rule" id="MF_01813"/>
    </source>
</evidence>
<dbReference type="InterPro" id="IPR023576">
    <property type="entry name" value="UbiE/COQ5_MeTrFase_CS"/>
</dbReference>
<feature type="compositionally biased region" description="Low complexity" evidence="5">
    <location>
        <begin position="371"/>
        <end position="393"/>
    </location>
</feature>
<dbReference type="EMBL" id="SNYA01000001">
    <property type="protein sequence ID" value="TDP95397.1"/>
    <property type="molecule type" value="Genomic_DNA"/>
</dbReference>
<organism evidence="6 7">
    <name type="scientific">Leucobacter luti</name>
    <dbReference type="NCBI Taxonomy" id="340320"/>
    <lineage>
        <taxon>Bacteria</taxon>
        <taxon>Bacillati</taxon>
        <taxon>Actinomycetota</taxon>
        <taxon>Actinomycetes</taxon>
        <taxon>Micrococcales</taxon>
        <taxon>Microbacteriaceae</taxon>
        <taxon>Leucobacter</taxon>
    </lineage>
</organism>
<feature type="compositionally biased region" description="Low complexity" evidence="5">
    <location>
        <begin position="258"/>
        <end position="267"/>
    </location>
</feature>
<dbReference type="GO" id="GO:0032259">
    <property type="term" value="P:methylation"/>
    <property type="evidence" value="ECO:0007669"/>
    <property type="project" value="UniProtKB-KW"/>
</dbReference>
<dbReference type="GO" id="GO:0009234">
    <property type="term" value="P:menaquinone biosynthetic process"/>
    <property type="evidence" value="ECO:0007669"/>
    <property type="project" value="UniProtKB-UniRule"/>
</dbReference>
<comment type="caution">
    <text evidence="6">The sequence shown here is derived from an EMBL/GenBank/DDBJ whole genome shotgun (WGS) entry which is preliminary data.</text>
</comment>
<dbReference type="EC" id="2.1.1.163" evidence="4"/>
<keyword evidence="1 4" id="KW-0489">Methyltransferase</keyword>
<evidence type="ECO:0000256" key="2">
    <source>
        <dbReference type="ARBA" id="ARBA00022679"/>
    </source>
</evidence>
<feature type="binding site" evidence="4">
    <location>
        <position position="134"/>
    </location>
    <ligand>
        <name>S-adenosyl-L-methionine</name>
        <dbReference type="ChEBI" id="CHEBI:59789"/>
    </ligand>
</feature>
<dbReference type="Pfam" id="PF01209">
    <property type="entry name" value="Ubie_methyltran"/>
    <property type="match status" value="1"/>
</dbReference>
<evidence type="ECO:0000256" key="3">
    <source>
        <dbReference type="ARBA" id="ARBA00022691"/>
    </source>
</evidence>
<keyword evidence="7" id="KW-1185">Reference proteome</keyword>
<dbReference type="Gene3D" id="3.40.50.150">
    <property type="entry name" value="Vaccinia Virus protein VP39"/>
    <property type="match status" value="1"/>
</dbReference>
<comment type="catalytic activity">
    <reaction evidence="4">
        <text>a 2-demethylmenaquinol + S-adenosyl-L-methionine = a menaquinol + S-adenosyl-L-homocysteine + H(+)</text>
        <dbReference type="Rhea" id="RHEA:42640"/>
        <dbReference type="Rhea" id="RHEA-COMP:9539"/>
        <dbReference type="Rhea" id="RHEA-COMP:9563"/>
        <dbReference type="ChEBI" id="CHEBI:15378"/>
        <dbReference type="ChEBI" id="CHEBI:18151"/>
        <dbReference type="ChEBI" id="CHEBI:55437"/>
        <dbReference type="ChEBI" id="CHEBI:57856"/>
        <dbReference type="ChEBI" id="CHEBI:59789"/>
        <dbReference type="EC" id="2.1.1.163"/>
    </reaction>
</comment>
<comment type="pathway">
    <text evidence="4">Quinol/quinone metabolism; menaquinone biosynthesis; menaquinol from 1,4-dihydroxy-2-naphthoate: step 2/2.</text>
</comment>
<dbReference type="PANTHER" id="PTHR43591:SF24">
    <property type="entry name" value="2-METHOXY-6-POLYPRENYL-1,4-BENZOQUINOL METHYLASE, MITOCHONDRIAL"/>
    <property type="match status" value="1"/>
</dbReference>
<dbReference type="PROSITE" id="PS01184">
    <property type="entry name" value="UBIE_2"/>
    <property type="match status" value="1"/>
</dbReference>
<proteinExistence type="inferred from homology"/>
<feature type="binding site" evidence="4">
    <location>
        <position position="74"/>
    </location>
    <ligand>
        <name>S-adenosyl-L-methionine</name>
        <dbReference type="ChEBI" id="CHEBI:59789"/>
    </ligand>
</feature>
<keyword evidence="4" id="KW-0474">Menaquinone biosynthesis</keyword>
<dbReference type="InterPro" id="IPR004033">
    <property type="entry name" value="UbiE/COQ5_MeTrFase"/>
</dbReference>
<dbReference type="PROSITE" id="PS51608">
    <property type="entry name" value="SAM_MT_UBIE"/>
    <property type="match status" value="1"/>
</dbReference>